<dbReference type="Proteomes" id="UP000217790">
    <property type="component" value="Unassembled WGS sequence"/>
</dbReference>
<gene>
    <name evidence="1" type="ORF">ARMGADRAFT_1083631</name>
</gene>
<proteinExistence type="predicted"/>
<dbReference type="AlphaFoldDB" id="A0A2H3D7C9"/>
<dbReference type="OrthoDB" id="5569250at2759"/>
<protein>
    <recommendedName>
        <fullName evidence="3">Protein kinase domain-containing protein</fullName>
    </recommendedName>
</protein>
<accession>A0A2H3D7C9</accession>
<keyword evidence="2" id="KW-1185">Reference proteome</keyword>
<evidence type="ECO:0008006" key="3">
    <source>
        <dbReference type="Google" id="ProtNLM"/>
    </source>
</evidence>
<evidence type="ECO:0000313" key="1">
    <source>
        <dbReference type="EMBL" id="PBK89664.1"/>
    </source>
</evidence>
<name>A0A2H3D7C9_ARMGA</name>
<evidence type="ECO:0000313" key="2">
    <source>
        <dbReference type="Proteomes" id="UP000217790"/>
    </source>
</evidence>
<dbReference type="EMBL" id="KZ293668">
    <property type="protein sequence ID" value="PBK89664.1"/>
    <property type="molecule type" value="Genomic_DNA"/>
</dbReference>
<dbReference type="InParanoid" id="A0A2H3D7C9"/>
<reference evidence="2" key="1">
    <citation type="journal article" date="2017" name="Nat. Ecol. Evol.">
        <title>Genome expansion and lineage-specific genetic innovations in the forest pathogenic fungi Armillaria.</title>
        <authorList>
            <person name="Sipos G."/>
            <person name="Prasanna A.N."/>
            <person name="Walter M.C."/>
            <person name="O'Connor E."/>
            <person name="Balint B."/>
            <person name="Krizsan K."/>
            <person name="Kiss B."/>
            <person name="Hess J."/>
            <person name="Varga T."/>
            <person name="Slot J."/>
            <person name="Riley R."/>
            <person name="Boka B."/>
            <person name="Rigling D."/>
            <person name="Barry K."/>
            <person name="Lee J."/>
            <person name="Mihaltcheva S."/>
            <person name="LaButti K."/>
            <person name="Lipzen A."/>
            <person name="Waldron R."/>
            <person name="Moloney N.M."/>
            <person name="Sperisen C."/>
            <person name="Kredics L."/>
            <person name="Vagvoelgyi C."/>
            <person name="Patrignani A."/>
            <person name="Fitzpatrick D."/>
            <person name="Nagy I."/>
            <person name="Doyle S."/>
            <person name="Anderson J.B."/>
            <person name="Grigoriev I.V."/>
            <person name="Gueldener U."/>
            <person name="Muensterkoetter M."/>
            <person name="Nagy L.G."/>
        </authorList>
    </citation>
    <scope>NUCLEOTIDE SEQUENCE [LARGE SCALE GENOMIC DNA]</scope>
    <source>
        <strain evidence="2">Ar21-2</strain>
    </source>
</reference>
<sequence>MGFVSLCLTAQCLSPITNLTEAKGVAQVFLDIPQSHKCHLDDRVHDISMANMMYRGRDGQIYGVLGDFDSHSSVVSLAEASSLRRKYYYMAHELLFQSHGGDLYRHDAEALYYVMRSFSLRGAHQSCKS</sequence>
<organism evidence="1 2">
    <name type="scientific">Armillaria gallica</name>
    <name type="common">Bulbous honey fungus</name>
    <name type="synonym">Armillaria bulbosa</name>
    <dbReference type="NCBI Taxonomy" id="47427"/>
    <lineage>
        <taxon>Eukaryota</taxon>
        <taxon>Fungi</taxon>
        <taxon>Dikarya</taxon>
        <taxon>Basidiomycota</taxon>
        <taxon>Agaricomycotina</taxon>
        <taxon>Agaricomycetes</taxon>
        <taxon>Agaricomycetidae</taxon>
        <taxon>Agaricales</taxon>
        <taxon>Marasmiineae</taxon>
        <taxon>Physalacriaceae</taxon>
        <taxon>Armillaria</taxon>
    </lineage>
</organism>